<dbReference type="EMBL" id="JBGMEK010000008">
    <property type="protein sequence ID" value="MFA0810456.1"/>
    <property type="molecule type" value="Genomic_DNA"/>
</dbReference>
<keyword evidence="3" id="KW-1185">Reference proteome</keyword>
<gene>
    <name evidence="2" type="ORF">ACCI49_05930</name>
</gene>
<protein>
    <submittedName>
        <fullName evidence="2">Uncharacterized protein</fullName>
    </submittedName>
</protein>
<keyword evidence="1" id="KW-1133">Transmembrane helix</keyword>
<proteinExistence type="predicted"/>
<feature type="transmembrane region" description="Helical" evidence="1">
    <location>
        <begin position="20"/>
        <end position="40"/>
    </location>
</feature>
<accession>A0ABV4NWX7</accession>
<dbReference type="RefSeq" id="WP_371838045.1">
    <property type="nucleotide sequence ID" value="NZ_JBGMEK010000008.1"/>
</dbReference>
<keyword evidence="1" id="KW-0472">Membrane</keyword>
<reference evidence="2 3" key="1">
    <citation type="submission" date="2024-08" db="EMBL/GenBank/DDBJ databases">
        <authorList>
            <person name="Ishaq N."/>
        </authorList>
    </citation>
    <scope>NUCLEOTIDE SEQUENCE [LARGE SCALE GENOMIC DNA]</scope>
    <source>
        <strain evidence="2 3">DSM 18651</strain>
    </source>
</reference>
<evidence type="ECO:0000313" key="3">
    <source>
        <dbReference type="Proteomes" id="UP001569428"/>
    </source>
</evidence>
<name>A0ABV4NWX7_9GAMM</name>
<keyword evidence="1" id="KW-0812">Transmembrane</keyword>
<organism evidence="2 3">
    <name type="scientific">Microbulbifer epialgicus</name>
    <dbReference type="NCBI Taxonomy" id="393907"/>
    <lineage>
        <taxon>Bacteria</taxon>
        <taxon>Pseudomonadati</taxon>
        <taxon>Pseudomonadota</taxon>
        <taxon>Gammaproteobacteria</taxon>
        <taxon>Cellvibrionales</taxon>
        <taxon>Microbulbiferaceae</taxon>
        <taxon>Microbulbifer</taxon>
    </lineage>
</organism>
<dbReference type="Proteomes" id="UP001569428">
    <property type="component" value="Unassembled WGS sequence"/>
</dbReference>
<evidence type="ECO:0000256" key="1">
    <source>
        <dbReference type="SAM" id="Phobius"/>
    </source>
</evidence>
<evidence type="ECO:0000313" key="2">
    <source>
        <dbReference type="EMBL" id="MFA0810456.1"/>
    </source>
</evidence>
<comment type="caution">
    <text evidence="2">The sequence shown here is derived from an EMBL/GenBank/DDBJ whole genome shotgun (WGS) entry which is preliminary data.</text>
</comment>
<sequence>MSGEIPEQSPFLMGEWKLDSSWYGLGFIAGLGYLNGAAAANQTID</sequence>